<evidence type="ECO:0000313" key="3">
    <source>
        <dbReference type="Proteomes" id="UP000824229"/>
    </source>
</evidence>
<keyword evidence="1" id="KW-0472">Membrane</keyword>
<feature type="transmembrane region" description="Helical" evidence="1">
    <location>
        <begin position="44"/>
        <end position="62"/>
    </location>
</feature>
<reference evidence="2" key="2">
    <citation type="submission" date="2021-04" db="EMBL/GenBank/DDBJ databases">
        <authorList>
            <person name="Gilroy R."/>
        </authorList>
    </citation>
    <scope>NUCLEOTIDE SEQUENCE</scope>
    <source>
        <strain evidence="2">B5-657</strain>
    </source>
</reference>
<dbReference type="EMBL" id="JAHLFQ010000224">
    <property type="protein sequence ID" value="MBU3804999.1"/>
    <property type="molecule type" value="Genomic_DNA"/>
</dbReference>
<dbReference type="Proteomes" id="UP000824229">
    <property type="component" value="Unassembled WGS sequence"/>
</dbReference>
<keyword evidence="1" id="KW-1133">Transmembrane helix</keyword>
<comment type="caution">
    <text evidence="2">The sequence shown here is derived from an EMBL/GenBank/DDBJ whole genome shotgun (WGS) entry which is preliminary data.</text>
</comment>
<evidence type="ECO:0000313" key="2">
    <source>
        <dbReference type="EMBL" id="MBU3804999.1"/>
    </source>
</evidence>
<proteinExistence type="predicted"/>
<gene>
    <name evidence="2" type="ORF">H9872_09630</name>
</gene>
<organism evidence="2 3">
    <name type="scientific">Candidatus Cellulosilyticum pullistercoris</name>
    <dbReference type="NCBI Taxonomy" id="2838521"/>
    <lineage>
        <taxon>Bacteria</taxon>
        <taxon>Bacillati</taxon>
        <taxon>Bacillota</taxon>
        <taxon>Clostridia</taxon>
        <taxon>Lachnospirales</taxon>
        <taxon>Cellulosilyticaceae</taxon>
        <taxon>Cellulosilyticum</taxon>
    </lineage>
</organism>
<dbReference type="AlphaFoldDB" id="A0A9E2KCJ8"/>
<protein>
    <submittedName>
        <fullName evidence="2">ABC transporter permease</fullName>
    </submittedName>
</protein>
<reference evidence="2" key="1">
    <citation type="journal article" date="2021" name="PeerJ">
        <title>Extensive microbial diversity within the chicken gut microbiome revealed by metagenomics and culture.</title>
        <authorList>
            <person name="Gilroy R."/>
            <person name="Ravi A."/>
            <person name="Getino M."/>
            <person name="Pursley I."/>
            <person name="Horton D.L."/>
            <person name="Alikhan N.F."/>
            <person name="Baker D."/>
            <person name="Gharbi K."/>
            <person name="Hall N."/>
            <person name="Watson M."/>
            <person name="Adriaenssens E.M."/>
            <person name="Foster-Nyarko E."/>
            <person name="Jarju S."/>
            <person name="Secka A."/>
            <person name="Antonio M."/>
            <person name="Oren A."/>
            <person name="Chaudhuri R.R."/>
            <person name="La Ragione R."/>
            <person name="Hildebrand F."/>
            <person name="Pallen M.J."/>
        </authorList>
    </citation>
    <scope>NUCLEOTIDE SEQUENCE</scope>
    <source>
        <strain evidence="2">B5-657</strain>
    </source>
</reference>
<name>A0A9E2KCJ8_9FIRM</name>
<keyword evidence="1" id="KW-0812">Transmembrane</keyword>
<evidence type="ECO:0000256" key="1">
    <source>
        <dbReference type="SAM" id="Phobius"/>
    </source>
</evidence>
<sequence>GGILGAAISFLISLLMNASGEKIAAMMDMYGASSVSIMTPELLGAGILFSVVVGLLSGYFPARKAMKLSALSAIRTE</sequence>
<feature type="non-terminal residue" evidence="2">
    <location>
        <position position="1"/>
    </location>
</feature>
<accession>A0A9E2KCJ8</accession>